<protein>
    <recommendedName>
        <fullName evidence="1">VWFA domain-containing protein</fullName>
    </recommendedName>
</protein>
<organism evidence="2 3">
    <name type="scientific">Desmophyllum pertusum</name>
    <dbReference type="NCBI Taxonomy" id="174260"/>
    <lineage>
        <taxon>Eukaryota</taxon>
        <taxon>Metazoa</taxon>
        <taxon>Cnidaria</taxon>
        <taxon>Anthozoa</taxon>
        <taxon>Hexacorallia</taxon>
        <taxon>Scleractinia</taxon>
        <taxon>Caryophylliina</taxon>
        <taxon>Caryophylliidae</taxon>
        <taxon>Desmophyllum</taxon>
    </lineage>
</organism>
<keyword evidence="3" id="KW-1185">Reference proteome</keyword>
<name>A0A9W9ZR26_9CNID</name>
<dbReference type="Gene3D" id="2.20.100.10">
    <property type="entry name" value="Thrombospondin type-1 (TSP1) repeat"/>
    <property type="match status" value="2"/>
</dbReference>
<dbReference type="SUPFAM" id="SSF53300">
    <property type="entry name" value="vWA-like"/>
    <property type="match status" value="1"/>
</dbReference>
<evidence type="ECO:0000259" key="1">
    <source>
        <dbReference type="PROSITE" id="PS50234"/>
    </source>
</evidence>
<dbReference type="SMART" id="SM00209">
    <property type="entry name" value="TSP1"/>
    <property type="match status" value="2"/>
</dbReference>
<dbReference type="InterPro" id="IPR036383">
    <property type="entry name" value="TSP1_rpt_sf"/>
</dbReference>
<dbReference type="InterPro" id="IPR000884">
    <property type="entry name" value="TSP1_rpt"/>
</dbReference>
<dbReference type="Pfam" id="PF00090">
    <property type="entry name" value="TSP_1"/>
    <property type="match status" value="2"/>
</dbReference>
<dbReference type="EMBL" id="MU825879">
    <property type="protein sequence ID" value="KAJ7385870.1"/>
    <property type="molecule type" value="Genomic_DNA"/>
</dbReference>
<dbReference type="OrthoDB" id="5986259at2759"/>
<dbReference type="Pfam" id="PF00092">
    <property type="entry name" value="VWA"/>
    <property type="match status" value="1"/>
</dbReference>
<dbReference type="InterPro" id="IPR002035">
    <property type="entry name" value="VWF_A"/>
</dbReference>
<dbReference type="PANTHER" id="PTHR24020:SF20">
    <property type="entry name" value="PH DOMAIN-CONTAINING PROTEIN"/>
    <property type="match status" value="1"/>
</dbReference>
<evidence type="ECO:0000313" key="2">
    <source>
        <dbReference type="EMBL" id="KAJ7385870.1"/>
    </source>
</evidence>
<dbReference type="AlphaFoldDB" id="A0A9W9ZR26"/>
<dbReference type="InterPro" id="IPR036465">
    <property type="entry name" value="vWFA_dom_sf"/>
</dbReference>
<dbReference type="PROSITE" id="PS50092">
    <property type="entry name" value="TSP1"/>
    <property type="match status" value="2"/>
</dbReference>
<accession>A0A9W9ZR26</accession>
<dbReference type="InterPro" id="IPR050525">
    <property type="entry name" value="ECM_Assembly_Org"/>
</dbReference>
<evidence type="ECO:0000313" key="3">
    <source>
        <dbReference type="Proteomes" id="UP001163046"/>
    </source>
</evidence>
<dbReference type="PANTHER" id="PTHR24020">
    <property type="entry name" value="COLLAGEN ALPHA"/>
    <property type="match status" value="1"/>
</dbReference>
<dbReference type="CDD" id="cd01450">
    <property type="entry name" value="vWFA_subfamily_ECM"/>
    <property type="match status" value="1"/>
</dbReference>
<dbReference type="PROSITE" id="PS50234">
    <property type="entry name" value="VWFA"/>
    <property type="match status" value="1"/>
</dbReference>
<dbReference type="Gene3D" id="3.40.50.410">
    <property type="entry name" value="von Willebrand factor, type A domain"/>
    <property type="match status" value="1"/>
</dbReference>
<reference evidence="2" key="1">
    <citation type="submission" date="2023-01" db="EMBL/GenBank/DDBJ databases">
        <title>Genome assembly of the deep-sea coral Lophelia pertusa.</title>
        <authorList>
            <person name="Herrera S."/>
            <person name="Cordes E."/>
        </authorList>
    </citation>
    <scope>NUCLEOTIDE SEQUENCE</scope>
    <source>
        <strain evidence="2">USNM1676648</strain>
        <tissue evidence="2">Polyp</tissue>
    </source>
</reference>
<sequence>MTHAFVIVLTGPYDKENEKDINGGYTEWSEWSNCSEPCGGGLRRRSRNCTNPKPRNNGTTCMEQNLGQTEESEQCNTQNCSPLGPTVGSVDSVGLQGSKSDPSPPKPCKEHLDIGVIIDSSNRIKPADYDKARRDVIELAERLQISPAGTHMAILLHSWEAHTWHRFSDNQSISAIRSKAYSLPHIRGGARTDRALELAAEEFFGWEDSGDRPDKPNVLLVFTDGDTNDGSKPFSHVTPPLDEAEVRRIVVDIGNGIHDQERRQIASNYRSVVRVSGYGDLYTKLEDVMKLACDQQFPGNCGNWGSYGPCGKTCGGGVQVRRRTCPNKNLHLRKQKKHCNTNLCPGQKPCEDTQENCPMRAASGDCWKTVQPSKLFYIDKKFPLWKFVQRVVGDVTLILRVKIAIPTFVPGGHKRMRIKGNAGLYFHQDAESQP</sequence>
<dbReference type="SUPFAM" id="SSF82895">
    <property type="entry name" value="TSP-1 type 1 repeat"/>
    <property type="match status" value="2"/>
</dbReference>
<dbReference type="Proteomes" id="UP001163046">
    <property type="component" value="Unassembled WGS sequence"/>
</dbReference>
<dbReference type="FunFam" id="2.20.100.10:FF:000080">
    <property type="entry name" value="SCO-spondin"/>
    <property type="match status" value="1"/>
</dbReference>
<feature type="domain" description="VWFA" evidence="1">
    <location>
        <begin position="113"/>
        <end position="292"/>
    </location>
</feature>
<proteinExistence type="predicted"/>
<comment type="caution">
    <text evidence="2">The sequence shown here is derived from an EMBL/GenBank/DDBJ whole genome shotgun (WGS) entry which is preliminary data.</text>
</comment>
<dbReference type="SMART" id="SM00327">
    <property type="entry name" value="VWA"/>
    <property type="match status" value="1"/>
</dbReference>
<gene>
    <name evidence="2" type="ORF">OS493_013906</name>
</gene>